<gene>
    <name evidence="5" type="ORF">GA0070614_3923</name>
</gene>
<dbReference type="Gene3D" id="3.40.630.30">
    <property type="match status" value="1"/>
</dbReference>
<dbReference type="InterPro" id="IPR016181">
    <property type="entry name" value="Acyl_CoA_acyltransferase"/>
</dbReference>
<organism evidence="5 6">
    <name type="scientific">Micromonospora coxensis</name>
    <dbReference type="NCBI Taxonomy" id="356852"/>
    <lineage>
        <taxon>Bacteria</taxon>
        <taxon>Bacillati</taxon>
        <taxon>Actinomycetota</taxon>
        <taxon>Actinomycetes</taxon>
        <taxon>Micromonosporales</taxon>
        <taxon>Micromonosporaceae</taxon>
        <taxon>Micromonospora</taxon>
    </lineage>
</organism>
<reference evidence="6" key="1">
    <citation type="submission" date="2016-06" db="EMBL/GenBank/DDBJ databases">
        <authorList>
            <person name="Varghese N."/>
            <person name="Submissions Spin"/>
        </authorList>
    </citation>
    <scope>NUCLEOTIDE SEQUENCE [LARGE SCALE GENOMIC DNA]</scope>
    <source>
        <strain evidence="6">DSM 45161</strain>
    </source>
</reference>
<dbReference type="Pfam" id="PF13302">
    <property type="entry name" value="Acetyltransf_3"/>
    <property type="match status" value="1"/>
</dbReference>
<comment type="similarity">
    <text evidence="3">Belongs to the acetyltransferase family. RimJ subfamily.</text>
</comment>
<keyword evidence="1 5" id="KW-0808">Transferase</keyword>
<sequence length="226" mass="25175">MAVAVHKGEAGPVRWFARAPGWPAVLVDGPVVLRPYRRSDAVAWSEVRRANRAWLAPWESHLPGGWNETNSPAAFRYVHADQRRSARTGEGMPFAVCLREDGRDRLVGHLNVGSIVRRAFCSGYVGYWVDARVAGRGIIPTAMALAVDHAFGPGGLHRVEVNIRPENRPSRRVVEKLGFREEAYHVRYMHIDGAWRDHIGYAMTSEEVAAEGGLLARWHRIRAAAG</sequence>
<dbReference type="Proteomes" id="UP000198215">
    <property type="component" value="Chromosome I"/>
</dbReference>
<dbReference type="EMBL" id="LT607753">
    <property type="protein sequence ID" value="SCG65251.1"/>
    <property type="molecule type" value="Genomic_DNA"/>
</dbReference>
<evidence type="ECO:0000313" key="5">
    <source>
        <dbReference type="EMBL" id="SCG65251.1"/>
    </source>
</evidence>
<protein>
    <submittedName>
        <fullName evidence="5">Ribosomal-protein-alanine N-acetyltransferase</fullName>
    </submittedName>
</protein>
<evidence type="ECO:0000256" key="3">
    <source>
        <dbReference type="ARBA" id="ARBA00038502"/>
    </source>
</evidence>
<dbReference type="AlphaFoldDB" id="A0A1C5J4N8"/>
<evidence type="ECO:0000313" key="6">
    <source>
        <dbReference type="Proteomes" id="UP000198215"/>
    </source>
</evidence>
<dbReference type="SUPFAM" id="SSF55729">
    <property type="entry name" value="Acyl-CoA N-acyltransferases (Nat)"/>
    <property type="match status" value="1"/>
</dbReference>
<evidence type="ECO:0000256" key="1">
    <source>
        <dbReference type="ARBA" id="ARBA00022679"/>
    </source>
</evidence>
<dbReference type="PROSITE" id="PS51186">
    <property type="entry name" value="GNAT"/>
    <property type="match status" value="1"/>
</dbReference>
<dbReference type="PANTHER" id="PTHR43792">
    <property type="entry name" value="GNAT FAMILY, PUTATIVE (AFU_ORTHOLOGUE AFUA_3G00765)-RELATED-RELATED"/>
    <property type="match status" value="1"/>
</dbReference>
<dbReference type="InterPro" id="IPR051531">
    <property type="entry name" value="N-acetyltransferase"/>
</dbReference>
<evidence type="ECO:0000259" key="4">
    <source>
        <dbReference type="PROSITE" id="PS51186"/>
    </source>
</evidence>
<feature type="domain" description="N-acetyltransferase" evidence="4">
    <location>
        <begin position="31"/>
        <end position="206"/>
    </location>
</feature>
<evidence type="ECO:0000256" key="2">
    <source>
        <dbReference type="ARBA" id="ARBA00023315"/>
    </source>
</evidence>
<proteinExistence type="inferred from homology"/>
<keyword evidence="2" id="KW-0012">Acyltransferase</keyword>
<dbReference type="InterPro" id="IPR000182">
    <property type="entry name" value="GNAT_dom"/>
</dbReference>
<name>A0A1C5J4N8_9ACTN</name>
<accession>A0A1C5J4N8</accession>
<keyword evidence="6" id="KW-1185">Reference proteome</keyword>
<dbReference type="PANTHER" id="PTHR43792:SF8">
    <property type="entry name" value="[RIBOSOMAL PROTEIN US5]-ALANINE N-ACETYLTRANSFERASE"/>
    <property type="match status" value="1"/>
</dbReference>
<dbReference type="GO" id="GO:0008999">
    <property type="term" value="F:protein-N-terminal-alanine acetyltransferase activity"/>
    <property type="evidence" value="ECO:0007669"/>
    <property type="project" value="TreeGrafter"/>
</dbReference>
<dbReference type="GO" id="GO:0005737">
    <property type="term" value="C:cytoplasm"/>
    <property type="evidence" value="ECO:0007669"/>
    <property type="project" value="TreeGrafter"/>
</dbReference>